<dbReference type="FunFam" id="3.40.190.10:FF:000031">
    <property type="entry name" value="Arogenate dehydratase"/>
    <property type="match status" value="1"/>
</dbReference>
<dbReference type="PANTHER" id="PTHR21022:SF17">
    <property type="entry name" value="OS10G0523700 PROTEIN"/>
    <property type="match status" value="1"/>
</dbReference>
<dbReference type="GO" id="GO:0047769">
    <property type="term" value="F:arogenate dehydratase activity"/>
    <property type="evidence" value="ECO:0007669"/>
    <property type="project" value="TreeGrafter"/>
</dbReference>
<keyword evidence="4" id="KW-0456">Lyase</keyword>
<evidence type="ECO:0000259" key="7">
    <source>
        <dbReference type="PROSITE" id="PS51171"/>
    </source>
</evidence>
<dbReference type="CDD" id="cd04905">
    <property type="entry name" value="ACT_CM-PDT"/>
    <property type="match status" value="1"/>
</dbReference>
<feature type="region of interest" description="Disordered" evidence="6">
    <location>
        <begin position="95"/>
        <end position="119"/>
    </location>
</feature>
<dbReference type="Proteomes" id="UP001140206">
    <property type="component" value="Chromosome 2"/>
</dbReference>
<reference evidence="8" key="1">
    <citation type="submission" date="2022-08" db="EMBL/GenBank/DDBJ databases">
        <authorList>
            <person name="Marques A."/>
        </authorList>
    </citation>
    <scope>NUCLEOTIDE SEQUENCE</scope>
    <source>
        <strain evidence="8">RhyPub2mFocal</strain>
        <tissue evidence="8">Leaves</tissue>
    </source>
</reference>
<dbReference type="PROSITE" id="PS00857">
    <property type="entry name" value="PREPHENATE_DEHYDR_1"/>
    <property type="match status" value="1"/>
</dbReference>
<gene>
    <name evidence="8" type="ORF">LUZ62_035362</name>
</gene>
<organism evidence="8 9">
    <name type="scientific">Rhynchospora pubera</name>
    <dbReference type="NCBI Taxonomy" id="906938"/>
    <lineage>
        <taxon>Eukaryota</taxon>
        <taxon>Viridiplantae</taxon>
        <taxon>Streptophyta</taxon>
        <taxon>Embryophyta</taxon>
        <taxon>Tracheophyta</taxon>
        <taxon>Spermatophyta</taxon>
        <taxon>Magnoliopsida</taxon>
        <taxon>Liliopsida</taxon>
        <taxon>Poales</taxon>
        <taxon>Cyperaceae</taxon>
        <taxon>Cyperoideae</taxon>
        <taxon>Rhynchosporeae</taxon>
        <taxon>Rhynchospora</taxon>
    </lineage>
</organism>
<evidence type="ECO:0000313" key="8">
    <source>
        <dbReference type="EMBL" id="KAJ4784116.1"/>
    </source>
</evidence>
<dbReference type="GO" id="GO:0009507">
    <property type="term" value="C:chloroplast"/>
    <property type="evidence" value="ECO:0007669"/>
    <property type="project" value="TreeGrafter"/>
</dbReference>
<proteinExistence type="predicted"/>
<dbReference type="Pfam" id="PF00800">
    <property type="entry name" value="PDT"/>
    <property type="match status" value="1"/>
</dbReference>
<evidence type="ECO:0000256" key="1">
    <source>
        <dbReference type="ARBA" id="ARBA00022605"/>
    </source>
</evidence>
<evidence type="ECO:0000313" key="9">
    <source>
        <dbReference type="Proteomes" id="UP001140206"/>
    </source>
</evidence>
<evidence type="ECO:0000256" key="2">
    <source>
        <dbReference type="ARBA" id="ARBA00023141"/>
    </source>
</evidence>
<keyword evidence="9" id="KW-1185">Reference proteome</keyword>
<dbReference type="SUPFAM" id="SSF53850">
    <property type="entry name" value="Periplasmic binding protein-like II"/>
    <property type="match status" value="1"/>
</dbReference>
<feature type="domain" description="Prephenate dehydratase" evidence="7">
    <location>
        <begin position="147"/>
        <end position="322"/>
    </location>
</feature>
<dbReference type="GO" id="GO:0009094">
    <property type="term" value="P:L-phenylalanine biosynthetic process"/>
    <property type="evidence" value="ECO:0007669"/>
    <property type="project" value="UniProtKB-KW"/>
</dbReference>
<keyword evidence="2" id="KW-0057">Aromatic amino acid biosynthesis</keyword>
<comment type="caution">
    <text evidence="8">The sequence shown here is derived from an EMBL/GenBank/DDBJ whole genome shotgun (WGS) entry which is preliminary data.</text>
</comment>
<evidence type="ECO:0000256" key="5">
    <source>
        <dbReference type="ARBA" id="ARBA00029440"/>
    </source>
</evidence>
<accession>A0AAV8EX97</accession>
<dbReference type="Gene3D" id="3.40.190.10">
    <property type="entry name" value="Periplasmic binding protein-like II"/>
    <property type="match status" value="2"/>
</dbReference>
<keyword evidence="3" id="KW-0584">Phenylalanine biosynthesis</keyword>
<keyword evidence="1" id="KW-0028">Amino-acid biosynthesis</keyword>
<evidence type="ECO:0000256" key="3">
    <source>
        <dbReference type="ARBA" id="ARBA00023222"/>
    </source>
</evidence>
<dbReference type="CDD" id="cd13631">
    <property type="entry name" value="PBP2_Ct-PDT_like"/>
    <property type="match status" value="1"/>
</dbReference>
<dbReference type="PANTHER" id="PTHR21022">
    <property type="entry name" value="PREPHENATE DEHYDRATASE P PROTEIN"/>
    <property type="match status" value="1"/>
</dbReference>
<comment type="pathway">
    <text evidence="5">Amino-acid biosynthesis.</text>
</comment>
<dbReference type="PROSITE" id="PS51171">
    <property type="entry name" value="PREPHENATE_DEHYDR_3"/>
    <property type="match status" value="1"/>
</dbReference>
<dbReference type="InterPro" id="IPR001086">
    <property type="entry name" value="Preph_deHydtase"/>
</dbReference>
<dbReference type="SUPFAM" id="SSF55021">
    <property type="entry name" value="ACT-like"/>
    <property type="match status" value="1"/>
</dbReference>
<sequence>MSSTAPAAAVKNQLAFLHQTSYLPSFSPFPFPCPFFSLPITPIPQNSPQFMACASSLDLPNSLSHRLKLSKPSQSRKPSSVSFPAASLNGSAGSQINGSSEFPKINGSHKTPKINGSKPINGSGFINGSSLPHLNGFDGINHDVGLRVAFQGSFGAYSEFAAKTAYPDCITLPRRSFADALAAVESGKADRAVLPVESTMEGTELRNYDLLLRHDLCIVQEINLFVHYCLLAMPGVRQTQLRRVISHPMALAHCGRALAQLGLDREPVEDTAGAVEMLRANHLLDTAAIASPRAASLYGLDVLAQGLQDESWNVTRFLLLSKSPAKKVFKNSKTSMVIAHRGGSMMVVLKVLSAFSSRNINLKKLEVINSSGAGQAPVMILDVRGRGSLRAFPQVLYVDCEGSIEDPVVKEAIEEIERFSVFVRLLGCYTADTNVYDLQ</sequence>
<dbReference type="AlphaFoldDB" id="A0AAV8EX97"/>
<dbReference type="GO" id="GO:0004664">
    <property type="term" value="F:prephenate dehydratase activity"/>
    <property type="evidence" value="ECO:0007669"/>
    <property type="project" value="InterPro"/>
</dbReference>
<protein>
    <submittedName>
        <fullName evidence="8">Arogenate dehydratase 6</fullName>
    </submittedName>
</protein>
<evidence type="ECO:0000256" key="6">
    <source>
        <dbReference type="SAM" id="MobiDB-lite"/>
    </source>
</evidence>
<evidence type="ECO:0000256" key="4">
    <source>
        <dbReference type="ARBA" id="ARBA00023239"/>
    </source>
</evidence>
<dbReference type="FunFam" id="3.40.190.10:FF:000182">
    <property type="entry name" value="Prephenate dehydratase"/>
    <property type="match status" value="1"/>
</dbReference>
<dbReference type="InterPro" id="IPR045865">
    <property type="entry name" value="ACT-like_dom_sf"/>
</dbReference>
<dbReference type="InterPro" id="IPR018528">
    <property type="entry name" value="Preph_deHydtase_CS"/>
</dbReference>
<dbReference type="EMBL" id="JAMFTS010000002">
    <property type="protein sequence ID" value="KAJ4784116.1"/>
    <property type="molecule type" value="Genomic_DNA"/>
</dbReference>
<dbReference type="Gene3D" id="3.30.70.260">
    <property type="match status" value="1"/>
</dbReference>
<name>A0AAV8EX97_9POAL</name>